<comment type="subcellular location">
    <subcellularLocation>
        <location evidence="1">Cell outer membrane</location>
    </subcellularLocation>
</comment>
<evidence type="ECO:0000256" key="2">
    <source>
        <dbReference type="ARBA" id="ARBA00007613"/>
    </source>
</evidence>
<dbReference type="Pfam" id="PF02321">
    <property type="entry name" value="OEP"/>
    <property type="match status" value="2"/>
</dbReference>
<dbReference type="GO" id="GO:1990281">
    <property type="term" value="C:efflux pump complex"/>
    <property type="evidence" value="ECO:0007669"/>
    <property type="project" value="TreeGrafter"/>
</dbReference>
<dbReference type="SUPFAM" id="SSF56954">
    <property type="entry name" value="Outer membrane efflux proteins (OEP)"/>
    <property type="match status" value="1"/>
</dbReference>
<dbReference type="AlphaFoldDB" id="A0A1W6ZWR5"/>
<evidence type="ECO:0000256" key="3">
    <source>
        <dbReference type="ARBA" id="ARBA00022448"/>
    </source>
</evidence>
<keyword evidence="3" id="KW-0813">Transport</keyword>
<organism evidence="8 9">
    <name type="scientific">Pseudorhodoplanes sinuspersici</name>
    <dbReference type="NCBI Taxonomy" id="1235591"/>
    <lineage>
        <taxon>Bacteria</taxon>
        <taxon>Pseudomonadati</taxon>
        <taxon>Pseudomonadota</taxon>
        <taxon>Alphaproteobacteria</taxon>
        <taxon>Hyphomicrobiales</taxon>
        <taxon>Pseudorhodoplanes</taxon>
    </lineage>
</organism>
<dbReference type="InterPro" id="IPR010130">
    <property type="entry name" value="T1SS_OMP_TolC"/>
</dbReference>
<keyword evidence="4" id="KW-1134">Transmembrane beta strand</keyword>
<dbReference type="PANTHER" id="PTHR30026">
    <property type="entry name" value="OUTER MEMBRANE PROTEIN TOLC"/>
    <property type="match status" value="1"/>
</dbReference>
<name>A0A1W6ZWR5_9HYPH</name>
<dbReference type="KEGG" id="psin:CAK95_24050"/>
<comment type="similarity">
    <text evidence="2">Belongs to the outer membrane factor (OMF) (TC 1.B.17) family.</text>
</comment>
<proteinExistence type="inferred from homology"/>
<dbReference type="Gene3D" id="1.20.1600.10">
    <property type="entry name" value="Outer membrane efflux proteins (OEP)"/>
    <property type="match status" value="1"/>
</dbReference>
<evidence type="ECO:0000313" key="9">
    <source>
        <dbReference type="Proteomes" id="UP000194137"/>
    </source>
</evidence>
<gene>
    <name evidence="8" type="ORF">CAK95_24050</name>
</gene>
<evidence type="ECO:0000256" key="1">
    <source>
        <dbReference type="ARBA" id="ARBA00004442"/>
    </source>
</evidence>
<dbReference type="STRING" id="1235591.CAK95_24050"/>
<accession>A0A1W6ZWR5</accession>
<dbReference type="GO" id="GO:0009279">
    <property type="term" value="C:cell outer membrane"/>
    <property type="evidence" value="ECO:0007669"/>
    <property type="project" value="UniProtKB-SubCell"/>
</dbReference>
<keyword evidence="7" id="KW-0998">Cell outer membrane</keyword>
<dbReference type="GO" id="GO:0015562">
    <property type="term" value="F:efflux transmembrane transporter activity"/>
    <property type="evidence" value="ECO:0007669"/>
    <property type="project" value="InterPro"/>
</dbReference>
<keyword evidence="5" id="KW-0812">Transmembrane</keyword>
<dbReference type="GO" id="GO:0015288">
    <property type="term" value="F:porin activity"/>
    <property type="evidence" value="ECO:0007669"/>
    <property type="project" value="TreeGrafter"/>
</dbReference>
<dbReference type="PANTHER" id="PTHR30026:SF22">
    <property type="entry name" value="OUTER MEMBRANE EFFLUX PROTEIN"/>
    <property type="match status" value="1"/>
</dbReference>
<dbReference type="RefSeq" id="WP_086090221.1">
    <property type="nucleotide sequence ID" value="NZ_CP021112.1"/>
</dbReference>
<sequence length="469" mass="50959">MSVLRAGRYLLAAACVMASEGAFADTLEMALIQAYQNNPQVNAQRALVRATDEAVPQALSGYRPQISATANYGVQWTDNTNIQSVPNVLGGTTTQQRRESSRTYPAGYGATLTQNIFNGFTTANTTRQAESQVFAARETLRVIEQTVLLDAATVYMNVLQASAILDLQKRNVEVIQEQLRQTRDRFNVGEVTRTDVAQAESRVAAAQSQMLTAQANLTTARAAYRRVIGLDPGRLTAGTPVDRLSPRKLDIAVAQGQAENPSVTAAEHGVDVAQLQVKVNEGSLYPQVSLVANAQQNHNATETARRGFNASVIGQVVVPIYQGGGEYSLIRQAKETVGQRRLELALNRDQARANVVQSWGQLDAAKAQIEATKSQVTAAEIALNGVREEARVGQRTTLDVLNAQQELVNARVALVTAQRDRVVASYTLLSAVGRLNIPTLGLQVPLYDPMIHYQQVRDSWIGIRTPDGR</sequence>
<protein>
    <submittedName>
        <fullName evidence="8">Channel protein TolC</fullName>
    </submittedName>
</protein>
<evidence type="ECO:0000313" key="8">
    <source>
        <dbReference type="EMBL" id="ARQ01827.1"/>
    </source>
</evidence>
<dbReference type="InterPro" id="IPR051906">
    <property type="entry name" value="TolC-like"/>
</dbReference>
<evidence type="ECO:0000256" key="6">
    <source>
        <dbReference type="ARBA" id="ARBA00023136"/>
    </source>
</evidence>
<keyword evidence="6" id="KW-0472">Membrane</keyword>
<keyword evidence="9" id="KW-1185">Reference proteome</keyword>
<dbReference type="Proteomes" id="UP000194137">
    <property type="component" value="Chromosome"/>
</dbReference>
<evidence type="ECO:0000256" key="4">
    <source>
        <dbReference type="ARBA" id="ARBA00022452"/>
    </source>
</evidence>
<dbReference type="EMBL" id="CP021112">
    <property type="protein sequence ID" value="ARQ01827.1"/>
    <property type="molecule type" value="Genomic_DNA"/>
</dbReference>
<dbReference type="NCBIfam" id="TIGR01844">
    <property type="entry name" value="type_I_sec_TolC"/>
    <property type="match status" value="1"/>
</dbReference>
<evidence type="ECO:0000256" key="5">
    <source>
        <dbReference type="ARBA" id="ARBA00022692"/>
    </source>
</evidence>
<evidence type="ECO:0000256" key="7">
    <source>
        <dbReference type="ARBA" id="ARBA00023237"/>
    </source>
</evidence>
<dbReference type="InterPro" id="IPR003423">
    <property type="entry name" value="OMP_efflux"/>
</dbReference>
<reference evidence="8 9" key="1">
    <citation type="submission" date="2017-05" db="EMBL/GenBank/DDBJ databases">
        <title>Full genome sequence of Pseudorhodoplanes sinuspersici.</title>
        <authorList>
            <person name="Dastgheib S.M.M."/>
            <person name="Shavandi M."/>
            <person name="Tirandaz H."/>
        </authorList>
    </citation>
    <scope>NUCLEOTIDE SEQUENCE [LARGE SCALE GENOMIC DNA]</scope>
    <source>
        <strain evidence="8 9">RIPI110</strain>
    </source>
</reference>
<dbReference type="OrthoDB" id="9789368at2"/>